<feature type="transmembrane region" description="Helical" evidence="2">
    <location>
        <begin position="242"/>
        <end position="261"/>
    </location>
</feature>
<reference evidence="3 4" key="1">
    <citation type="submission" date="2021-02" db="EMBL/GenBank/DDBJ databases">
        <title>Variation within the Batrachochytrium salamandrivorans European outbreak.</title>
        <authorList>
            <person name="Kelly M."/>
            <person name="Pasmans F."/>
            <person name="Shea T.P."/>
            <person name="Munoz J.F."/>
            <person name="Carranza S."/>
            <person name="Cuomo C.A."/>
            <person name="Martel A."/>
        </authorList>
    </citation>
    <scope>NUCLEOTIDE SEQUENCE [LARGE SCALE GENOMIC DNA]</scope>
    <source>
        <strain evidence="3 4">AMFP18/2</strain>
    </source>
</reference>
<evidence type="ECO:0000313" key="4">
    <source>
        <dbReference type="Proteomes" id="UP001648503"/>
    </source>
</evidence>
<dbReference type="EMBL" id="JAFCIX010000249">
    <property type="protein sequence ID" value="KAH6596055.1"/>
    <property type="molecule type" value="Genomic_DNA"/>
</dbReference>
<evidence type="ECO:0008006" key="5">
    <source>
        <dbReference type="Google" id="ProtNLM"/>
    </source>
</evidence>
<dbReference type="Proteomes" id="UP001648503">
    <property type="component" value="Unassembled WGS sequence"/>
</dbReference>
<feature type="transmembrane region" description="Helical" evidence="2">
    <location>
        <begin position="115"/>
        <end position="140"/>
    </location>
</feature>
<protein>
    <recommendedName>
        <fullName evidence="5">THH1/TOM1/TOM3 domain-containing protein</fullName>
    </recommendedName>
</protein>
<sequence length="308" mass="34142">MVARDNSAFATPSAIFLGIAIHELIYSFFFLVTATVLAWKTALFRISAAAWVFCVAQTCLQIVLVDFYISPYDISNNEITWVTIAALCANFLTSTALLVLMVIRLCVFHSGASPTLWMLSFLAVAAFCFYVPANAIGVLANTDVLAFRAQSFASSPLIGLVRQLFAISFAIQGIFTPLASISFLWSLCKCIGFTGRDFIYQVILMREGPRFFAIFGLNIIVAGFAAHSYIYGPTYVTLSAWFMPPMIYAIEIYTSLLISYVEPRSLLQKIQQSSSLEGLEPRRTYPTLDLGDDHHHISEPGNSRDDIL</sequence>
<feature type="transmembrane region" description="Helical" evidence="2">
    <location>
        <begin position="14"/>
        <end position="39"/>
    </location>
</feature>
<feature type="transmembrane region" description="Helical" evidence="2">
    <location>
        <begin position="46"/>
        <end position="69"/>
    </location>
</feature>
<feature type="compositionally biased region" description="Basic and acidic residues" evidence="1">
    <location>
        <begin position="291"/>
        <end position="308"/>
    </location>
</feature>
<proteinExistence type="predicted"/>
<keyword evidence="2" id="KW-1133">Transmembrane helix</keyword>
<feature type="transmembrane region" description="Helical" evidence="2">
    <location>
        <begin position="209"/>
        <end position="230"/>
    </location>
</feature>
<keyword evidence="4" id="KW-1185">Reference proteome</keyword>
<evidence type="ECO:0000256" key="1">
    <source>
        <dbReference type="SAM" id="MobiDB-lite"/>
    </source>
</evidence>
<evidence type="ECO:0000313" key="3">
    <source>
        <dbReference type="EMBL" id="KAH6596055.1"/>
    </source>
</evidence>
<keyword evidence="2" id="KW-0812">Transmembrane</keyword>
<gene>
    <name evidence="3" type="ORF">BASA50_005352</name>
</gene>
<organism evidence="3 4">
    <name type="scientific">Batrachochytrium salamandrivorans</name>
    <dbReference type="NCBI Taxonomy" id="1357716"/>
    <lineage>
        <taxon>Eukaryota</taxon>
        <taxon>Fungi</taxon>
        <taxon>Fungi incertae sedis</taxon>
        <taxon>Chytridiomycota</taxon>
        <taxon>Chytridiomycota incertae sedis</taxon>
        <taxon>Chytridiomycetes</taxon>
        <taxon>Rhizophydiales</taxon>
        <taxon>Rhizophydiales incertae sedis</taxon>
        <taxon>Batrachochytrium</taxon>
    </lineage>
</organism>
<feature type="transmembrane region" description="Helical" evidence="2">
    <location>
        <begin position="81"/>
        <end position="103"/>
    </location>
</feature>
<evidence type="ECO:0000256" key="2">
    <source>
        <dbReference type="SAM" id="Phobius"/>
    </source>
</evidence>
<feature type="region of interest" description="Disordered" evidence="1">
    <location>
        <begin position="287"/>
        <end position="308"/>
    </location>
</feature>
<name>A0ABQ8FFT8_9FUNG</name>
<accession>A0ABQ8FFT8</accession>
<comment type="caution">
    <text evidence="3">The sequence shown here is derived from an EMBL/GenBank/DDBJ whole genome shotgun (WGS) entry which is preliminary data.</text>
</comment>
<feature type="transmembrane region" description="Helical" evidence="2">
    <location>
        <begin position="160"/>
        <end position="188"/>
    </location>
</feature>
<keyword evidence="2" id="KW-0472">Membrane</keyword>